<keyword evidence="1" id="KW-0732">Signal</keyword>
<name>A0ABX8RXX7_NOCIO</name>
<dbReference type="RefSeq" id="WP_218476479.1">
    <property type="nucleotide sequence ID" value="NZ_BAABJN010000018.1"/>
</dbReference>
<keyword evidence="3" id="KW-1185">Reference proteome</keyword>
<feature type="signal peptide" evidence="1">
    <location>
        <begin position="1"/>
        <end position="28"/>
    </location>
</feature>
<sequence length="164" mass="16843">MMRSILKFAAVSILPTFALVIPAGPASADPISFEPAHIDAGPGCAGTVTAEVSASQGQQAREFADFIDSSARVTVNFAADAPSNPFGSLSAAPGGGNNCAISTTVTMRNLDTGASTTETRTTQYDGHYGWNAAFFSLDGSGRVAVEVSTNPNPSELIIDVPTPF</sequence>
<protein>
    <recommendedName>
        <fullName evidence="4">Secreted protein</fullName>
    </recommendedName>
</protein>
<evidence type="ECO:0000313" key="2">
    <source>
        <dbReference type="EMBL" id="QXN94056.1"/>
    </source>
</evidence>
<feature type="chain" id="PRO_5046563303" description="Secreted protein" evidence="1">
    <location>
        <begin position="29"/>
        <end position="164"/>
    </location>
</feature>
<evidence type="ECO:0008006" key="4">
    <source>
        <dbReference type="Google" id="ProtNLM"/>
    </source>
</evidence>
<evidence type="ECO:0000256" key="1">
    <source>
        <dbReference type="SAM" id="SignalP"/>
    </source>
</evidence>
<gene>
    <name evidence="2" type="ORF">KV110_13920</name>
</gene>
<dbReference type="Proteomes" id="UP000694257">
    <property type="component" value="Chromosome"/>
</dbReference>
<proteinExistence type="predicted"/>
<evidence type="ECO:0000313" key="3">
    <source>
        <dbReference type="Proteomes" id="UP000694257"/>
    </source>
</evidence>
<dbReference type="EMBL" id="CP078145">
    <property type="protein sequence ID" value="QXN94056.1"/>
    <property type="molecule type" value="Genomic_DNA"/>
</dbReference>
<accession>A0ABX8RXX7</accession>
<reference evidence="2 3" key="1">
    <citation type="submission" date="2021-07" db="EMBL/GenBank/DDBJ databases">
        <title>Whole Genome Sequence of Nocardia Iowensis.</title>
        <authorList>
            <person name="Lamm A."/>
            <person name="Collins-Fairclough A.M."/>
            <person name="Bunk B."/>
            <person name="Sproer C."/>
        </authorList>
    </citation>
    <scope>NUCLEOTIDE SEQUENCE [LARGE SCALE GENOMIC DNA]</scope>
    <source>
        <strain evidence="2 3">NRRL 5646</strain>
    </source>
</reference>
<organism evidence="2 3">
    <name type="scientific">Nocardia iowensis</name>
    <dbReference type="NCBI Taxonomy" id="204891"/>
    <lineage>
        <taxon>Bacteria</taxon>
        <taxon>Bacillati</taxon>
        <taxon>Actinomycetota</taxon>
        <taxon>Actinomycetes</taxon>
        <taxon>Mycobacteriales</taxon>
        <taxon>Nocardiaceae</taxon>
        <taxon>Nocardia</taxon>
    </lineage>
</organism>